<keyword evidence="2" id="KW-0547">Nucleotide-binding</keyword>
<dbReference type="PANTHER" id="PTHR45685">
    <property type="entry name" value="HELICASE SRCAP-RELATED"/>
    <property type="match status" value="1"/>
</dbReference>
<feature type="compositionally biased region" description="Acidic residues" evidence="5">
    <location>
        <begin position="41"/>
        <end position="53"/>
    </location>
</feature>
<dbReference type="Pfam" id="PF13229">
    <property type="entry name" value="Beta_helix"/>
    <property type="match status" value="1"/>
</dbReference>
<dbReference type="PROSITE" id="PS50020">
    <property type="entry name" value="WW_DOMAIN_2"/>
    <property type="match status" value="1"/>
</dbReference>
<keyword evidence="4" id="KW-0067">ATP-binding</keyword>
<feature type="compositionally biased region" description="Basic and acidic residues" evidence="5">
    <location>
        <begin position="205"/>
        <end position="216"/>
    </location>
</feature>
<comment type="subcellular location">
    <subcellularLocation>
        <location evidence="1">Nucleus</location>
    </subcellularLocation>
</comment>
<evidence type="ECO:0000256" key="4">
    <source>
        <dbReference type="ARBA" id="ARBA00022840"/>
    </source>
</evidence>
<dbReference type="STRING" id="4781.A0A0P1ALI8"/>
<evidence type="ECO:0000313" key="7">
    <source>
        <dbReference type="EMBL" id="CEG41824.1"/>
    </source>
</evidence>
<feature type="compositionally biased region" description="Basic and acidic residues" evidence="5">
    <location>
        <begin position="138"/>
        <end position="158"/>
    </location>
</feature>
<dbReference type="SUPFAM" id="SSF81383">
    <property type="entry name" value="F-box domain"/>
    <property type="match status" value="1"/>
</dbReference>
<accession>A0A0P1ALI8</accession>
<dbReference type="AlphaFoldDB" id="A0A0P1ALI8"/>
<feature type="region of interest" description="Disordered" evidence="5">
    <location>
        <begin position="1198"/>
        <end position="1218"/>
    </location>
</feature>
<evidence type="ECO:0000256" key="3">
    <source>
        <dbReference type="ARBA" id="ARBA00022806"/>
    </source>
</evidence>
<dbReference type="GO" id="GO:0003677">
    <property type="term" value="F:DNA binding"/>
    <property type="evidence" value="ECO:0007669"/>
    <property type="project" value="UniProtKB-KW"/>
</dbReference>
<dbReference type="GO" id="GO:0042393">
    <property type="term" value="F:histone binding"/>
    <property type="evidence" value="ECO:0007669"/>
    <property type="project" value="TreeGrafter"/>
</dbReference>
<feature type="region of interest" description="Disordered" evidence="5">
    <location>
        <begin position="726"/>
        <end position="746"/>
    </location>
</feature>
<dbReference type="CDD" id="cd00201">
    <property type="entry name" value="WW"/>
    <property type="match status" value="1"/>
</dbReference>
<dbReference type="InterPro" id="IPR001202">
    <property type="entry name" value="WW_dom"/>
</dbReference>
<dbReference type="InterPro" id="IPR050520">
    <property type="entry name" value="INO80/SWR1_helicase"/>
</dbReference>
<protein>
    <submittedName>
        <fullName evidence="7">Snf2 family helicase atpase and f-box</fullName>
    </submittedName>
</protein>
<name>A0A0P1ALI8_PLAHL</name>
<feature type="region of interest" description="Disordered" evidence="5">
    <location>
        <begin position="85"/>
        <end position="216"/>
    </location>
</feature>
<dbReference type="InterPro" id="IPR036047">
    <property type="entry name" value="F-box-like_dom_sf"/>
</dbReference>
<dbReference type="GeneID" id="36407199"/>
<dbReference type="GO" id="GO:0004386">
    <property type="term" value="F:helicase activity"/>
    <property type="evidence" value="ECO:0007669"/>
    <property type="project" value="UniProtKB-KW"/>
</dbReference>
<dbReference type="EMBL" id="CCYD01000610">
    <property type="protein sequence ID" value="CEG41824.1"/>
    <property type="molecule type" value="Genomic_DNA"/>
</dbReference>
<evidence type="ECO:0000256" key="5">
    <source>
        <dbReference type="SAM" id="MobiDB-lite"/>
    </source>
</evidence>
<dbReference type="InterPro" id="IPR011050">
    <property type="entry name" value="Pectin_lyase_fold/virulence"/>
</dbReference>
<dbReference type="GO" id="GO:0016887">
    <property type="term" value="F:ATP hydrolysis activity"/>
    <property type="evidence" value="ECO:0007669"/>
    <property type="project" value="TreeGrafter"/>
</dbReference>
<dbReference type="InterPro" id="IPR039448">
    <property type="entry name" value="Beta_helix"/>
</dbReference>
<evidence type="ECO:0000256" key="1">
    <source>
        <dbReference type="ARBA" id="ARBA00004123"/>
    </source>
</evidence>
<proteinExistence type="predicted"/>
<feature type="region of interest" description="Disordered" evidence="5">
    <location>
        <begin position="1"/>
        <end position="53"/>
    </location>
</feature>
<dbReference type="OrthoDB" id="5857104at2759"/>
<dbReference type="OMA" id="ASCCTIN"/>
<evidence type="ECO:0000256" key="2">
    <source>
        <dbReference type="ARBA" id="ARBA00022741"/>
    </source>
</evidence>
<keyword evidence="8" id="KW-1185">Reference proteome</keyword>
<evidence type="ECO:0000259" key="6">
    <source>
        <dbReference type="PROSITE" id="PS50020"/>
    </source>
</evidence>
<feature type="compositionally biased region" description="Basic residues" evidence="5">
    <location>
        <begin position="185"/>
        <end position="204"/>
    </location>
</feature>
<dbReference type="Gene3D" id="2.160.20.10">
    <property type="entry name" value="Single-stranded right-handed beta-helix, Pectin lyase-like"/>
    <property type="match status" value="1"/>
</dbReference>
<dbReference type="InterPro" id="IPR012334">
    <property type="entry name" value="Pectin_lyas_fold"/>
</dbReference>
<dbReference type="GO" id="GO:0005524">
    <property type="term" value="F:ATP binding"/>
    <property type="evidence" value="ECO:0007669"/>
    <property type="project" value="UniProtKB-KW"/>
</dbReference>
<feature type="compositionally biased region" description="Polar residues" evidence="5">
    <location>
        <begin position="1209"/>
        <end position="1218"/>
    </location>
</feature>
<dbReference type="GO" id="GO:0006338">
    <property type="term" value="P:chromatin remodeling"/>
    <property type="evidence" value="ECO:0007669"/>
    <property type="project" value="TreeGrafter"/>
</dbReference>
<organism evidence="7 8">
    <name type="scientific">Plasmopara halstedii</name>
    <name type="common">Downy mildew of sunflower</name>
    <dbReference type="NCBI Taxonomy" id="4781"/>
    <lineage>
        <taxon>Eukaryota</taxon>
        <taxon>Sar</taxon>
        <taxon>Stramenopiles</taxon>
        <taxon>Oomycota</taxon>
        <taxon>Peronosporomycetes</taxon>
        <taxon>Peronosporales</taxon>
        <taxon>Peronosporaceae</taxon>
        <taxon>Plasmopara</taxon>
    </lineage>
</organism>
<feature type="compositionally biased region" description="Acidic residues" evidence="5">
    <location>
        <begin position="166"/>
        <end position="179"/>
    </location>
</feature>
<sequence>MSEGQFTTDFFSKASLRELMTGSTGEEQEMESESDSRSECEDMDEDMEDENEVSLDTVENAMAQLEDEEDVVAMKGARAEYMQELNEFDDDAGNVGHVASPRLQPGHLGETRPSTPSSVISRSTAASERGDDDDDEFDTAKENQVEHSELRPSFEKGRQRNLTTYDDFERDESSDEDNEDDKKSKPSRKRQRSNTNNQKKKRHKSLESHDHNGFNDRIREKARDAAEEQKLQAWKASVQSLQGFEDSLNPVDRYALHFREDVEPLYAYTPAQQVALDGVEADPSPRTLLQDIEQIELGKREEEIRLIAEGELVVGQMDGVEGLSPEEIDKQYAELYRRERAHVLFESRKRLVTGAAWSLLKCANTGQPFYFNRDTREATWECPPVWTANEQLQSALKRGYEGLPPPALQRVMAMLTTYPERHRAQMVCRSWHTAAQHPSLFVKVSACDFELGSTASLVQVLAKVAPGDTILFGAGVYQLDEPLEISKCVRLLGASDSHIELQMHSCRAQVRWSARGGIIRGFHFTRTTSVPDAAAREIKSCKNYTAVTPVVRESKRALRKQDKKLANWQHLLSVVGDGQLRVEFCEFESNGLGNACVCVWGRGEKKKKRKRRRRDEKSTSSTLPSKPQTSLVEPLATLASTDTPLSSTTHIVAATPNDSGKSSGKEMLTTAQATASTLKGTPSSVVPVAVPAIVSLSNIPTTSVPTTTITRIVAPTLSAPVSMSPILNTGETKMPRVTSQPGDAATTTKIPAADTLLVLQNCRIRGAGSSGVLLVRGSLVMSLNTVEDNAHSGVTVLGGHAIMRRNKIQRNARFGIRLLYHAGNVIIEDNVVFGNACGNLDVDNSGRRFVIRLNEMDKQIKTSESLPHSHGKLRLKTYRLFEKKVPMDLKPATNVMSAASEYWKRQFTEYNAVAPQASVSSVSTTMSAVPPANPVIVTKNMIGASFPIGLMQSGAFAQGPHALHVSNLPMALALARAKAMIPSTTLSRLSTDTFTPGNTTNTFQRPVTIPGTTFGATTTTVSTSTNTSLFVPSKKQRTRRPKTQQTIRGDGEIILRDTCELPIEKIVKPRRPKIPQTPVLTTILPQTISSSSPSLNSNPGSTATAVAAALQVMMAKTNNSQNSQAYPSSKTQAEKEDATNFVGDDIVATKPETTSMGAKSVALTPETTEAKLTQSVSASSTSKIIATESTTTPVVAASIEGATDAGETNKGNGTNAES</sequence>
<keyword evidence="3 7" id="KW-0347">Helicase</keyword>
<dbReference type="Gene3D" id="1.20.1280.50">
    <property type="match status" value="1"/>
</dbReference>
<dbReference type="PANTHER" id="PTHR45685:SF1">
    <property type="entry name" value="HELICASE SRCAP"/>
    <property type="match status" value="1"/>
</dbReference>
<keyword evidence="3 7" id="KW-0378">Hydrolase</keyword>
<feature type="region of interest" description="Disordered" evidence="5">
    <location>
        <begin position="607"/>
        <end position="634"/>
    </location>
</feature>
<feature type="compositionally biased region" description="Polar residues" evidence="5">
    <location>
        <begin position="112"/>
        <end position="126"/>
    </location>
</feature>
<reference evidence="8" key="1">
    <citation type="submission" date="2014-09" db="EMBL/GenBank/DDBJ databases">
        <authorList>
            <person name="Sharma Rahul"/>
            <person name="Thines Marco"/>
        </authorList>
    </citation>
    <scope>NUCLEOTIDE SEQUENCE [LARGE SCALE GENOMIC DNA]</scope>
</reference>
<dbReference type="Gene3D" id="2.20.70.10">
    <property type="match status" value="1"/>
</dbReference>
<dbReference type="GO" id="GO:0000812">
    <property type="term" value="C:Swr1 complex"/>
    <property type="evidence" value="ECO:0007669"/>
    <property type="project" value="TreeGrafter"/>
</dbReference>
<dbReference type="Proteomes" id="UP000054928">
    <property type="component" value="Unassembled WGS sequence"/>
</dbReference>
<dbReference type="RefSeq" id="XP_024578193.1">
    <property type="nucleotide sequence ID" value="XM_024727635.1"/>
</dbReference>
<feature type="compositionally biased region" description="Polar residues" evidence="5">
    <location>
        <begin position="619"/>
        <end position="631"/>
    </location>
</feature>
<feature type="compositionally biased region" description="Polar residues" evidence="5">
    <location>
        <begin position="1"/>
        <end position="10"/>
    </location>
</feature>
<evidence type="ECO:0000313" key="8">
    <source>
        <dbReference type="Proteomes" id="UP000054928"/>
    </source>
</evidence>
<dbReference type="SUPFAM" id="SSF51126">
    <property type="entry name" value="Pectin lyase-like"/>
    <property type="match status" value="1"/>
</dbReference>
<feature type="domain" description="WW" evidence="6">
    <location>
        <begin position="357"/>
        <end position="385"/>
    </location>
</feature>